<feature type="chain" id="PRO_5012610155" evidence="3">
    <location>
        <begin position="16"/>
        <end position="532"/>
    </location>
</feature>
<gene>
    <name evidence="4" type="ORF">TTHERM_00277200</name>
</gene>
<keyword evidence="5" id="KW-1185">Reference proteome</keyword>
<dbReference type="RefSeq" id="XP_001018080.2">
    <property type="nucleotide sequence ID" value="XM_001018080.2"/>
</dbReference>
<reference evidence="5" key="1">
    <citation type="journal article" date="2006" name="PLoS Biol.">
        <title>Macronuclear genome sequence of the ciliate Tetrahymena thermophila, a model eukaryote.</title>
        <authorList>
            <person name="Eisen J.A."/>
            <person name="Coyne R.S."/>
            <person name="Wu M."/>
            <person name="Wu D."/>
            <person name="Thiagarajan M."/>
            <person name="Wortman J.R."/>
            <person name="Badger J.H."/>
            <person name="Ren Q."/>
            <person name="Amedeo P."/>
            <person name="Jones K.M."/>
            <person name="Tallon L.J."/>
            <person name="Delcher A.L."/>
            <person name="Salzberg S.L."/>
            <person name="Silva J.C."/>
            <person name="Haas B.J."/>
            <person name="Majoros W.H."/>
            <person name="Farzad M."/>
            <person name="Carlton J.M."/>
            <person name="Smith R.K. Jr."/>
            <person name="Garg J."/>
            <person name="Pearlman R.E."/>
            <person name="Karrer K.M."/>
            <person name="Sun L."/>
            <person name="Manning G."/>
            <person name="Elde N.C."/>
            <person name="Turkewitz A.P."/>
            <person name="Asai D.J."/>
            <person name="Wilkes D.E."/>
            <person name="Wang Y."/>
            <person name="Cai H."/>
            <person name="Collins K."/>
            <person name="Stewart B.A."/>
            <person name="Lee S.R."/>
            <person name="Wilamowska K."/>
            <person name="Weinberg Z."/>
            <person name="Ruzzo W.L."/>
            <person name="Wloga D."/>
            <person name="Gaertig J."/>
            <person name="Frankel J."/>
            <person name="Tsao C.-C."/>
            <person name="Gorovsky M.A."/>
            <person name="Keeling P.J."/>
            <person name="Waller R.F."/>
            <person name="Patron N.J."/>
            <person name="Cherry J.M."/>
            <person name="Stover N.A."/>
            <person name="Krieger C.J."/>
            <person name="del Toro C."/>
            <person name="Ryder H.F."/>
            <person name="Williamson S.C."/>
            <person name="Barbeau R.A."/>
            <person name="Hamilton E.P."/>
            <person name="Orias E."/>
        </authorList>
    </citation>
    <scope>NUCLEOTIDE SEQUENCE [LARGE SCALE GENOMIC DNA]</scope>
    <source>
        <strain evidence="5">SB210</strain>
    </source>
</reference>
<feature type="region of interest" description="Disordered" evidence="2">
    <location>
        <begin position="103"/>
        <end position="147"/>
    </location>
</feature>
<evidence type="ECO:0000256" key="1">
    <source>
        <dbReference type="SAM" id="Coils"/>
    </source>
</evidence>
<feature type="compositionally biased region" description="Low complexity" evidence="2">
    <location>
        <begin position="300"/>
        <end position="311"/>
    </location>
</feature>
<evidence type="ECO:0000256" key="2">
    <source>
        <dbReference type="SAM" id="MobiDB-lite"/>
    </source>
</evidence>
<dbReference type="Proteomes" id="UP000009168">
    <property type="component" value="Unassembled WGS sequence"/>
</dbReference>
<dbReference type="KEGG" id="tet:TTHERM_00277200"/>
<keyword evidence="3" id="KW-0732">Signal</keyword>
<organism evidence="4 5">
    <name type="scientific">Tetrahymena thermophila (strain SB210)</name>
    <dbReference type="NCBI Taxonomy" id="312017"/>
    <lineage>
        <taxon>Eukaryota</taxon>
        <taxon>Sar</taxon>
        <taxon>Alveolata</taxon>
        <taxon>Ciliophora</taxon>
        <taxon>Intramacronucleata</taxon>
        <taxon>Oligohymenophorea</taxon>
        <taxon>Hymenostomatida</taxon>
        <taxon>Tetrahymenina</taxon>
        <taxon>Tetrahymenidae</taxon>
        <taxon>Tetrahymena</taxon>
    </lineage>
</organism>
<evidence type="ECO:0000313" key="5">
    <source>
        <dbReference type="Proteomes" id="UP000009168"/>
    </source>
</evidence>
<feature type="signal peptide" evidence="3">
    <location>
        <begin position="1"/>
        <end position="15"/>
    </location>
</feature>
<keyword evidence="1" id="KW-0175">Coiled coil</keyword>
<evidence type="ECO:0000313" key="4">
    <source>
        <dbReference type="EMBL" id="EAR97835.2"/>
    </source>
</evidence>
<dbReference type="InParanoid" id="I7M8C8"/>
<proteinExistence type="predicted"/>
<feature type="compositionally biased region" description="Low complexity" evidence="2">
    <location>
        <begin position="57"/>
        <end position="71"/>
    </location>
</feature>
<feature type="region of interest" description="Disordered" evidence="2">
    <location>
        <begin position="294"/>
        <end position="324"/>
    </location>
</feature>
<feature type="coiled-coil region" evidence="1">
    <location>
        <begin position="451"/>
        <end position="495"/>
    </location>
</feature>
<sequence>MLQLILLNIIHIIQSKVEEKSNQIALPPQFHSFIIQMLNKLLQKTRNAKLGDQTPTSKSTSQSVAVSSTKQNSDAQKDSYLFSANSVTQIQFSSQQGVKQQTSSTVIQQIPPSLQRQSSPVSKSLYSPNQSLHMYNSHQPSARSSASVNIQNNQFANSVYNSNNLCNLQDKQKTSVQISTNNKQQLDVAQENSKVNTPQTIKFKSLDAQNLSIQRVAVNLSNIEEFKEGDLKKDQQKQLTQAANDFSQREQELQGTIKSLQTKIQQLVKELEKQTNLSNQALEDNSLFRKKYQELKENSSSKQQQQQQNSLFGRSDSISSQQPNQSDLIASVQMLELQEENKKLKQKFQQAQLQASQWREKYENQEKLYEQQEENLKEKIKDQYQKEIQALNNELNKYKQQSFGINKSKKVASLLRQSNSNNTNNMLKENNNNNNQAQYSDDWHQNYMILKEEKEKSEKMLKKRIESLEEQNAFLQNEVNQLHQKNDQLQGLCDEPKFTVKQQYNYNQDSQFQNRKSNNLQELNYYFSQNLS</sequence>
<feature type="region of interest" description="Disordered" evidence="2">
    <location>
        <begin position="49"/>
        <end position="72"/>
    </location>
</feature>
<protein>
    <submittedName>
        <fullName evidence="4">Uncharacterized protein</fullName>
    </submittedName>
</protein>
<name>I7M8C8_TETTS</name>
<dbReference type="GeneID" id="7836681"/>
<feature type="coiled-coil region" evidence="1">
    <location>
        <begin position="334"/>
        <end position="401"/>
    </location>
</feature>
<evidence type="ECO:0000256" key="3">
    <source>
        <dbReference type="SAM" id="SignalP"/>
    </source>
</evidence>
<dbReference type="AlphaFoldDB" id="I7M8C8"/>
<dbReference type="EMBL" id="GG662656">
    <property type="protein sequence ID" value="EAR97835.2"/>
    <property type="molecule type" value="Genomic_DNA"/>
</dbReference>
<accession>I7M8C8</accession>